<proteinExistence type="predicted"/>
<name>A0A8T2NBM4_9TELE</name>
<evidence type="ECO:0000256" key="1">
    <source>
        <dbReference type="SAM" id="MobiDB-lite"/>
    </source>
</evidence>
<dbReference type="AlphaFoldDB" id="A0A8T2NBM4"/>
<gene>
    <name evidence="2" type="ORF">JZ751_003078</name>
</gene>
<dbReference type="Proteomes" id="UP000824540">
    <property type="component" value="Unassembled WGS sequence"/>
</dbReference>
<keyword evidence="3" id="KW-1185">Reference proteome</keyword>
<evidence type="ECO:0000313" key="3">
    <source>
        <dbReference type="Proteomes" id="UP000824540"/>
    </source>
</evidence>
<comment type="caution">
    <text evidence="2">The sequence shown here is derived from an EMBL/GenBank/DDBJ whole genome shotgun (WGS) entry which is preliminary data.</text>
</comment>
<sequence length="132" mass="14526">MEIKPLTGEPCNPIETSGTFRVQDCSILLRRPYEGRAVIVPGRLLYRETGVYCRPRRTREKQATPKGLSLCFRSLYYDDSCTIKLQNECITSQFLGTVAFSASSGSAPAGSASVTSENPVMESLNSGIDRRP</sequence>
<feature type="compositionally biased region" description="Polar residues" evidence="1">
    <location>
        <begin position="114"/>
        <end position="126"/>
    </location>
</feature>
<reference evidence="2" key="1">
    <citation type="thesis" date="2021" institute="BYU ScholarsArchive" country="Provo, UT, USA">
        <title>Applications of and Algorithms for Genome Assembly and Genomic Analyses with an Emphasis on Marine Teleosts.</title>
        <authorList>
            <person name="Pickett B.D."/>
        </authorList>
    </citation>
    <scope>NUCLEOTIDE SEQUENCE</scope>
    <source>
        <strain evidence="2">HI-2016</strain>
    </source>
</reference>
<feature type="compositionally biased region" description="Low complexity" evidence="1">
    <location>
        <begin position="102"/>
        <end position="113"/>
    </location>
</feature>
<accession>A0A8T2NBM4</accession>
<dbReference type="EMBL" id="JAFBMS010000102">
    <property type="protein sequence ID" value="KAG9336730.1"/>
    <property type="molecule type" value="Genomic_DNA"/>
</dbReference>
<evidence type="ECO:0000313" key="2">
    <source>
        <dbReference type="EMBL" id="KAG9336730.1"/>
    </source>
</evidence>
<organism evidence="2 3">
    <name type="scientific">Albula glossodonta</name>
    <name type="common">roundjaw bonefish</name>
    <dbReference type="NCBI Taxonomy" id="121402"/>
    <lineage>
        <taxon>Eukaryota</taxon>
        <taxon>Metazoa</taxon>
        <taxon>Chordata</taxon>
        <taxon>Craniata</taxon>
        <taxon>Vertebrata</taxon>
        <taxon>Euteleostomi</taxon>
        <taxon>Actinopterygii</taxon>
        <taxon>Neopterygii</taxon>
        <taxon>Teleostei</taxon>
        <taxon>Albuliformes</taxon>
        <taxon>Albulidae</taxon>
        <taxon>Albula</taxon>
    </lineage>
</organism>
<feature type="region of interest" description="Disordered" evidence="1">
    <location>
        <begin position="102"/>
        <end position="132"/>
    </location>
</feature>
<protein>
    <submittedName>
        <fullName evidence="2">Uncharacterized protein</fullName>
    </submittedName>
</protein>